<feature type="binding site" description="axial binding residue" evidence="14">
    <location>
        <position position="143"/>
    </location>
    <ligand>
        <name>heme</name>
        <dbReference type="ChEBI" id="CHEBI:30413"/>
        <label>3</label>
    </ligand>
    <ligandPart>
        <name>Fe</name>
        <dbReference type="ChEBI" id="CHEBI:18248"/>
    </ligandPart>
</feature>
<dbReference type="KEGG" id="rfr:Rfer_4075"/>
<protein>
    <recommendedName>
        <fullName evidence="12">Cytochrome c-type protein</fullName>
    </recommendedName>
</protein>
<evidence type="ECO:0000256" key="1">
    <source>
        <dbReference type="ARBA" id="ARBA00004162"/>
    </source>
</evidence>
<keyword evidence="7 12" id="KW-0479">Metal-binding</keyword>
<dbReference type="GO" id="GO:0020037">
    <property type="term" value="F:heme binding"/>
    <property type="evidence" value="ECO:0007669"/>
    <property type="project" value="InterPro"/>
</dbReference>
<evidence type="ECO:0000313" key="17">
    <source>
        <dbReference type="EMBL" id="ABD71773.1"/>
    </source>
</evidence>
<comment type="subcellular location">
    <subcellularLocation>
        <location evidence="1">Cell membrane</location>
        <topology evidence="1">Single-pass membrane protein</topology>
    </subcellularLocation>
</comment>
<dbReference type="Pfam" id="PF03264">
    <property type="entry name" value="Cytochrom_NNT"/>
    <property type="match status" value="1"/>
</dbReference>
<evidence type="ECO:0000256" key="4">
    <source>
        <dbReference type="ARBA" id="ARBA00022475"/>
    </source>
</evidence>
<feature type="binding site" evidence="13">
    <location>
        <position position="100"/>
    </location>
    <ligand>
        <name>a menaquinol</name>
        <dbReference type="ChEBI" id="CHEBI:18151"/>
    </ligand>
</feature>
<feature type="binding site" description="covalent" evidence="13">
    <location>
        <position position="171"/>
    </location>
    <ligand>
        <name>heme</name>
        <dbReference type="ChEBI" id="CHEBI:30413"/>
        <label>4</label>
    </ligand>
</feature>
<evidence type="ECO:0000256" key="2">
    <source>
        <dbReference type="ARBA" id="ARBA00007395"/>
    </source>
</evidence>
<dbReference type="PANTHER" id="PTHR30333">
    <property type="entry name" value="CYTOCHROME C-TYPE PROTEIN"/>
    <property type="match status" value="1"/>
</dbReference>
<keyword evidence="11 15" id="KW-0472">Membrane</keyword>
<dbReference type="Proteomes" id="UP000008332">
    <property type="component" value="Chromosome"/>
</dbReference>
<dbReference type="EMBL" id="CP000267">
    <property type="protein sequence ID" value="ABD71773.1"/>
    <property type="molecule type" value="Genomic_DNA"/>
</dbReference>
<feature type="binding site" description="axial binding residue" evidence="14">
    <location>
        <position position="55"/>
    </location>
    <ligand>
        <name>heme</name>
        <dbReference type="ChEBI" id="CHEBI:30413"/>
        <label>1</label>
    </ligand>
    <ligandPart>
        <name>Fe</name>
        <dbReference type="ChEBI" id="CHEBI:18248"/>
    </ligandPart>
</feature>
<feature type="domain" description="NapC/NirT cytochrome c N-terminal" evidence="16">
    <location>
        <begin position="17"/>
        <end position="184"/>
    </location>
</feature>
<feature type="binding site" description="covalent" evidence="13">
    <location>
        <position position="52"/>
    </location>
    <ligand>
        <name>heme</name>
        <dbReference type="ChEBI" id="CHEBI:30413"/>
        <label>1</label>
    </ligand>
</feature>
<feature type="transmembrane region" description="Helical" evidence="15">
    <location>
        <begin position="20"/>
        <end position="42"/>
    </location>
</feature>
<dbReference type="GO" id="GO:0046872">
    <property type="term" value="F:metal ion binding"/>
    <property type="evidence" value="ECO:0007669"/>
    <property type="project" value="UniProtKB-KW"/>
</dbReference>
<feature type="binding site" description="covalent" evidence="13">
    <location>
        <position position="142"/>
    </location>
    <ligand>
        <name>heme</name>
        <dbReference type="ChEBI" id="CHEBI:30413"/>
        <label>3</label>
    </ligand>
</feature>
<evidence type="ECO:0000256" key="3">
    <source>
        <dbReference type="ARBA" id="ARBA00022448"/>
    </source>
</evidence>
<dbReference type="InterPro" id="IPR038266">
    <property type="entry name" value="NapC/NirT_cytc_sf"/>
</dbReference>
<feature type="binding site" description="axial binding residue" evidence="14">
    <location>
        <position position="82"/>
    </location>
    <ligand>
        <name>heme</name>
        <dbReference type="ChEBI" id="CHEBI:30413"/>
        <label>2</label>
    </ligand>
    <ligandPart>
        <name>Fe</name>
        <dbReference type="ChEBI" id="CHEBI:18248"/>
    </ligandPart>
</feature>
<feature type="binding site" description="axial binding residue" evidence="14">
    <location>
        <position position="180"/>
    </location>
    <ligand>
        <name>heme</name>
        <dbReference type="ChEBI" id="CHEBI:30413"/>
        <label>2</label>
    </ligand>
    <ligandPart>
        <name>Fe</name>
        <dbReference type="ChEBI" id="CHEBI:18248"/>
    </ligandPart>
</feature>
<dbReference type="HOGENOM" id="CLU_096753_2_0_4"/>
<feature type="binding site" description="covalent" evidence="13">
    <location>
        <position position="48"/>
    </location>
    <ligand>
        <name>heme</name>
        <dbReference type="ChEBI" id="CHEBI:30413"/>
        <label>1</label>
    </ligand>
</feature>
<name>Q21R30_ALBFT</name>
<evidence type="ECO:0000256" key="9">
    <source>
        <dbReference type="ARBA" id="ARBA00022989"/>
    </source>
</evidence>
<evidence type="ECO:0000259" key="16">
    <source>
        <dbReference type="Pfam" id="PF03264"/>
    </source>
</evidence>
<feature type="binding site" description="axial binding residue" evidence="14">
    <location>
        <position position="175"/>
    </location>
    <ligand>
        <name>heme</name>
        <dbReference type="ChEBI" id="CHEBI:30413"/>
        <label>4</label>
    </ligand>
    <ligandPart>
        <name>Fe</name>
        <dbReference type="ChEBI" id="CHEBI:18248"/>
    </ligandPart>
</feature>
<evidence type="ECO:0000256" key="14">
    <source>
        <dbReference type="PIRSR" id="PIRSR000013-2"/>
    </source>
</evidence>
<keyword evidence="18" id="KW-1185">Reference proteome</keyword>
<keyword evidence="4" id="KW-1003">Cell membrane</keyword>
<evidence type="ECO:0000256" key="12">
    <source>
        <dbReference type="PIRNR" id="PIRNR000013"/>
    </source>
</evidence>
<evidence type="ECO:0000256" key="5">
    <source>
        <dbReference type="ARBA" id="ARBA00022617"/>
    </source>
</evidence>
<dbReference type="GO" id="GO:0005886">
    <property type="term" value="C:plasma membrane"/>
    <property type="evidence" value="ECO:0007669"/>
    <property type="project" value="UniProtKB-SubCell"/>
</dbReference>
<dbReference type="GO" id="GO:0009061">
    <property type="term" value="P:anaerobic respiration"/>
    <property type="evidence" value="ECO:0007669"/>
    <property type="project" value="TreeGrafter"/>
</dbReference>
<feature type="binding site" description="covalent" evidence="13">
    <location>
        <position position="139"/>
    </location>
    <ligand>
        <name>heme</name>
        <dbReference type="ChEBI" id="CHEBI:30413"/>
        <label>4</label>
    </ligand>
</feature>
<dbReference type="OrthoDB" id="9782159at2"/>
<feature type="binding site" description="covalent" evidence="13">
    <location>
        <position position="78"/>
    </location>
    <ligand>
        <name>heme</name>
        <dbReference type="ChEBI" id="CHEBI:30413"/>
        <label>2</label>
    </ligand>
</feature>
<keyword evidence="3 12" id="KW-0813">Transport</keyword>
<reference evidence="18" key="1">
    <citation type="submission" date="2006-02" db="EMBL/GenBank/DDBJ databases">
        <title>Complete sequence of chromosome of Rhodoferax ferrireducens DSM 15236.</title>
        <authorList>
            <person name="Copeland A."/>
            <person name="Lucas S."/>
            <person name="Lapidus A."/>
            <person name="Barry K."/>
            <person name="Detter J.C."/>
            <person name="Glavina del Rio T."/>
            <person name="Hammon N."/>
            <person name="Israni S."/>
            <person name="Pitluck S."/>
            <person name="Brettin T."/>
            <person name="Bruce D."/>
            <person name="Han C."/>
            <person name="Tapia R."/>
            <person name="Gilna P."/>
            <person name="Kiss H."/>
            <person name="Schmutz J."/>
            <person name="Larimer F."/>
            <person name="Land M."/>
            <person name="Kyrpides N."/>
            <person name="Ivanova N."/>
            <person name="Richardson P."/>
        </authorList>
    </citation>
    <scope>NUCLEOTIDE SEQUENCE [LARGE SCALE GENOMIC DNA]</scope>
    <source>
        <strain evidence="18">ATCC BAA-621 / DSM 15236 / T118</strain>
    </source>
</reference>
<dbReference type="InterPro" id="IPR005126">
    <property type="entry name" value="NapC/NirT_cyt_c_N"/>
</dbReference>
<dbReference type="SUPFAM" id="SSF48695">
    <property type="entry name" value="Multiheme cytochromes"/>
    <property type="match status" value="1"/>
</dbReference>
<evidence type="ECO:0000256" key="11">
    <source>
        <dbReference type="ARBA" id="ARBA00023136"/>
    </source>
</evidence>
<feature type="binding site" description="covalent" evidence="13">
    <location>
        <position position="81"/>
    </location>
    <ligand>
        <name>heme</name>
        <dbReference type="ChEBI" id="CHEBI:30413"/>
        <label>2</label>
    </ligand>
</feature>
<feature type="binding site" evidence="13">
    <location>
        <position position="79"/>
    </location>
    <ligand>
        <name>a menaquinol</name>
        <dbReference type="ChEBI" id="CHEBI:18151"/>
    </ligand>
</feature>
<evidence type="ECO:0000256" key="7">
    <source>
        <dbReference type="ARBA" id="ARBA00022723"/>
    </source>
</evidence>
<organism evidence="17 18">
    <name type="scientific">Albidiferax ferrireducens (strain ATCC BAA-621 / DSM 15236 / T118)</name>
    <name type="common">Rhodoferax ferrireducens</name>
    <dbReference type="NCBI Taxonomy" id="338969"/>
    <lineage>
        <taxon>Bacteria</taxon>
        <taxon>Pseudomonadati</taxon>
        <taxon>Pseudomonadota</taxon>
        <taxon>Betaproteobacteria</taxon>
        <taxon>Burkholderiales</taxon>
        <taxon>Comamonadaceae</taxon>
        <taxon>Rhodoferax</taxon>
    </lineage>
</organism>
<sequence length="198" mass="22451">MSKFFSSFRSWGSRPGTIGVLIFGLLLGVVFFGSVASFMVYANSEKFCATSCHEMGQLAQEHKGTIHDTNRTGMRATCNDCHVPHGYIPNYLAKFSLWRDYWGHFVTHSIDTKEKFEAKRYELAKKVWVYMKENDSRECRHCHTTAKMDPDKQSAKAKARHERLRTENITCVDCHFGIAHSEPDGPGPQEIQAAAVAK</sequence>
<evidence type="ECO:0000256" key="10">
    <source>
        <dbReference type="ARBA" id="ARBA00023004"/>
    </source>
</evidence>
<accession>Q21R30</accession>
<evidence type="ECO:0000256" key="6">
    <source>
        <dbReference type="ARBA" id="ARBA00022692"/>
    </source>
</evidence>
<comment type="similarity">
    <text evidence="2">Belongs to the NapC/NirT/NrfH family.</text>
</comment>
<dbReference type="InterPro" id="IPR024717">
    <property type="entry name" value="NapC/NirT/NrfH"/>
</dbReference>
<keyword evidence="9 15" id="KW-1133">Transmembrane helix</keyword>
<dbReference type="PIRSF" id="PIRSF000013">
    <property type="entry name" value="4_hem_cytochrm_NapC"/>
    <property type="match status" value="1"/>
</dbReference>
<dbReference type="InterPro" id="IPR036280">
    <property type="entry name" value="Multihaem_cyt_sf"/>
</dbReference>
<dbReference type="GO" id="GO:0019333">
    <property type="term" value="P:denitrification pathway"/>
    <property type="evidence" value="ECO:0007669"/>
    <property type="project" value="InterPro"/>
</dbReference>
<feature type="binding site" description="covalent" evidence="13">
    <location>
        <position position="174"/>
    </location>
    <ligand>
        <name>heme</name>
        <dbReference type="ChEBI" id="CHEBI:30413"/>
        <label>4</label>
    </ligand>
</feature>
<dbReference type="eggNOG" id="COG3005">
    <property type="taxonomic scope" value="Bacteria"/>
</dbReference>
<keyword evidence="10 12" id="KW-0408">Iron</keyword>
<keyword evidence="5 12" id="KW-0349">Heme</keyword>
<comment type="PTM">
    <text evidence="12">Binds 4 heme groups per subunit.</text>
</comment>
<keyword evidence="8 12" id="KW-0249">Electron transport</keyword>
<evidence type="ECO:0000313" key="18">
    <source>
        <dbReference type="Proteomes" id="UP000008332"/>
    </source>
</evidence>
<evidence type="ECO:0000256" key="13">
    <source>
        <dbReference type="PIRSR" id="PIRSR000013-1"/>
    </source>
</evidence>
<dbReference type="STRING" id="338969.Rfer_4075"/>
<proteinExistence type="inferred from homology"/>
<dbReference type="AlphaFoldDB" id="Q21R30"/>
<keyword evidence="6 15" id="KW-0812">Transmembrane</keyword>
<dbReference type="InterPro" id="IPR051174">
    <property type="entry name" value="Cytochrome_c-type_ET"/>
</dbReference>
<dbReference type="PANTHER" id="PTHR30333:SF3">
    <property type="entry name" value="CYTOCHROME C-TYPE PROTEIN TORY"/>
    <property type="match status" value="1"/>
</dbReference>
<evidence type="ECO:0000256" key="15">
    <source>
        <dbReference type="SAM" id="Phobius"/>
    </source>
</evidence>
<gene>
    <name evidence="17" type="ordered locus">Rfer_4075</name>
</gene>
<dbReference type="Gene3D" id="1.10.3820.10">
    <property type="entry name" value="Di-heme elbow motif domain"/>
    <property type="match status" value="1"/>
</dbReference>
<evidence type="ECO:0000256" key="8">
    <source>
        <dbReference type="ARBA" id="ARBA00022982"/>
    </source>
</evidence>
<feature type="binding site" description="axial binding residue" evidence="14">
    <location>
        <position position="100"/>
    </location>
    <ligand>
        <name>heme</name>
        <dbReference type="ChEBI" id="CHEBI:30413"/>
        <label>1</label>
    </ligand>
    <ligandPart>
        <name>Fe</name>
        <dbReference type="ChEBI" id="CHEBI:18248"/>
    </ligandPart>
</feature>
<dbReference type="GO" id="GO:0009055">
    <property type="term" value="F:electron transfer activity"/>
    <property type="evidence" value="ECO:0007669"/>
    <property type="project" value="TreeGrafter"/>
</dbReference>
<dbReference type="RefSeq" id="WP_011466335.1">
    <property type="nucleotide sequence ID" value="NC_007908.1"/>
</dbReference>
<comment type="cofactor">
    <cofactor evidence="13">
        <name>heme</name>
        <dbReference type="ChEBI" id="CHEBI:30413"/>
    </cofactor>
    <text evidence="13">Binds 4 heme groups per subunit.</text>
</comment>